<gene>
    <name evidence="2" type="ORF">U732_169</name>
</gene>
<proteinExistence type="predicted"/>
<accession>A0A0C1U141</accession>
<evidence type="ECO:0000313" key="2">
    <source>
        <dbReference type="EMBL" id="KIE45223.1"/>
    </source>
</evidence>
<comment type="caution">
    <text evidence="2">The sequence shown here is derived from an EMBL/GenBank/DDBJ whole genome shotgun (WGS) entry which is preliminary data.</text>
</comment>
<feature type="transmembrane region" description="Helical" evidence="1">
    <location>
        <begin position="57"/>
        <end position="81"/>
    </location>
</feature>
<dbReference type="PANTHER" id="PTHR37305">
    <property type="entry name" value="INTEGRAL MEMBRANE PROTEIN-RELATED"/>
    <property type="match status" value="1"/>
</dbReference>
<dbReference type="PANTHER" id="PTHR37305:SF1">
    <property type="entry name" value="MEMBRANE PROTEIN"/>
    <property type="match status" value="1"/>
</dbReference>
<feature type="transmembrane region" description="Helical" evidence="1">
    <location>
        <begin position="156"/>
        <end position="181"/>
    </location>
</feature>
<feature type="transmembrane region" description="Helical" evidence="1">
    <location>
        <begin position="16"/>
        <end position="37"/>
    </location>
</feature>
<dbReference type="STRING" id="29341.RSJ17_18335"/>
<name>A0A0C1U141_9CLOT</name>
<keyword evidence="1" id="KW-0472">Membrane</keyword>
<protein>
    <submittedName>
        <fullName evidence="2">ABC-2 transporter family protein</fullName>
    </submittedName>
</protein>
<feature type="transmembrane region" description="Helical" evidence="1">
    <location>
        <begin position="236"/>
        <end position="257"/>
    </location>
</feature>
<dbReference type="EMBL" id="AYSO01000020">
    <property type="protein sequence ID" value="KIE45223.1"/>
    <property type="molecule type" value="Genomic_DNA"/>
</dbReference>
<dbReference type="Proteomes" id="UP000031366">
    <property type="component" value="Unassembled WGS sequence"/>
</dbReference>
<dbReference type="GO" id="GO:0005886">
    <property type="term" value="C:plasma membrane"/>
    <property type="evidence" value="ECO:0007669"/>
    <property type="project" value="UniProtKB-SubCell"/>
</dbReference>
<dbReference type="Pfam" id="PF12679">
    <property type="entry name" value="ABC2_membrane_2"/>
    <property type="match status" value="1"/>
</dbReference>
<dbReference type="RefSeq" id="WP_039635870.1">
    <property type="nucleotide sequence ID" value="NZ_AYSO01000020.1"/>
</dbReference>
<feature type="transmembrane region" description="Helical" evidence="1">
    <location>
        <begin position="122"/>
        <end position="150"/>
    </location>
</feature>
<organism evidence="2 3">
    <name type="scientific">Clostridium argentinense CDC 2741</name>
    <dbReference type="NCBI Taxonomy" id="1418104"/>
    <lineage>
        <taxon>Bacteria</taxon>
        <taxon>Bacillati</taxon>
        <taxon>Bacillota</taxon>
        <taxon>Clostridia</taxon>
        <taxon>Eubacteriales</taxon>
        <taxon>Clostridiaceae</taxon>
        <taxon>Clostridium</taxon>
    </lineage>
</organism>
<dbReference type="GO" id="GO:0140359">
    <property type="term" value="F:ABC-type transporter activity"/>
    <property type="evidence" value="ECO:0007669"/>
    <property type="project" value="InterPro"/>
</dbReference>
<dbReference type="OrthoDB" id="9800309at2"/>
<sequence>MNMFLHELKAYRKSTIVWTCALIAVSIIFLSLFPSFSKDVAEFNKILESFPEGVRKALGISIDTISTFIGFYSYVFLYIVLCGSIQAMNLGVSILSKEVREKTADFLLTKPVTRMQVVTSKLLAVLASLIITNVIYIAATTIVALIVTYGVFDFKIFFMISITGFFVQLMFLSLGVIISVLVPKIKSVLSISLSTVFGFFIVSMFGSVIGDNAIRYITPFKYFDTAYIIKNSAYEASFIIVEILFIGITTTISYLIYSKKDIHAV</sequence>
<keyword evidence="1" id="KW-1133">Transmembrane helix</keyword>
<feature type="transmembrane region" description="Helical" evidence="1">
    <location>
        <begin position="188"/>
        <end position="209"/>
    </location>
</feature>
<reference evidence="2 3" key="1">
    <citation type="journal article" date="2015" name="Infect. Genet. Evol.">
        <title>Genomic sequences of six botulinum neurotoxin-producing strains representing three clostridial species illustrate the mobility and diversity of botulinum neurotoxin genes.</title>
        <authorList>
            <person name="Smith T.J."/>
            <person name="Hill K.K."/>
            <person name="Xie G."/>
            <person name="Foley B.T."/>
            <person name="Williamson C.H."/>
            <person name="Foster J.T."/>
            <person name="Johnson S.L."/>
            <person name="Chertkov O."/>
            <person name="Teshima H."/>
            <person name="Gibbons H.S."/>
            <person name="Johnsky L.A."/>
            <person name="Karavis M.A."/>
            <person name="Smith L.A."/>
        </authorList>
    </citation>
    <scope>NUCLEOTIDE SEQUENCE [LARGE SCALE GENOMIC DNA]</scope>
    <source>
        <strain evidence="2 3">CDC 2741</strain>
    </source>
</reference>
<keyword evidence="1" id="KW-0812">Transmembrane</keyword>
<keyword evidence="3" id="KW-1185">Reference proteome</keyword>
<evidence type="ECO:0000256" key="1">
    <source>
        <dbReference type="SAM" id="Phobius"/>
    </source>
</evidence>
<dbReference type="AlphaFoldDB" id="A0A0C1U141"/>
<evidence type="ECO:0000313" key="3">
    <source>
        <dbReference type="Proteomes" id="UP000031366"/>
    </source>
</evidence>